<comment type="subcellular location">
    <subcellularLocation>
        <location evidence="1">Membrane</location>
        <topology evidence="1">Multi-pass membrane protein</topology>
    </subcellularLocation>
</comment>
<feature type="transmembrane region" description="Helical" evidence="5">
    <location>
        <begin position="150"/>
        <end position="168"/>
    </location>
</feature>
<feature type="transmembrane region" description="Helical" evidence="5">
    <location>
        <begin position="82"/>
        <end position="99"/>
    </location>
</feature>
<dbReference type="STRING" id="667725.A0A0L0FEC7"/>
<dbReference type="GeneID" id="25913123"/>
<evidence type="ECO:0000256" key="6">
    <source>
        <dbReference type="SAM" id="SignalP"/>
    </source>
</evidence>
<dbReference type="InterPro" id="IPR007271">
    <property type="entry name" value="Nuc_sug_transpt"/>
</dbReference>
<dbReference type="GO" id="GO:0015165">
    <property type="term" value="F:pyrimidine nucleotide-sugar transmembrane transporter activity"/>
    <property type="evidence" value="ECO:0007669"/>
    <property type="project" value="InterPro"/>
</dbReference>
<keyword evidence="4 5" id="KW-0472">Membrane</keyword>
<reference evidence="7 8" key="1">
    <citation type="submission" date="2011-02" db="EMBL/GenBank/DDBJ databases">
        <title>The Genome Sequence of Sphaeroforma arctica JP610.</title>
        <authorList>
            <consortium name="The Broad Institute Genome Sequencing Platform"/>
            <person name="Russ C."/>
            <person name="Cuomo C."/>
            <person name="Young S.K."/>
            <person name="Zeng Q."/>
            <person name="Gargeya S."/>
            <person name="Alvarado L."/>
            <person name="Berlin A."/>
            <person name="Chapman S.B."/>
            <person name="Chen Z."/>
            <person name="Freedman E."/>
            <person name="Gellesch M."/>
            <person name="Goldberg J."/>
            <person name="Griggs A."/>
            <person name="Gujja S."/>
            <person name="Heilman E."/>
            <person name="Heiman D."/>
            <person name="Howarth C."/>
            <person name="Mehta T."/>
            <person name="Neiman D."/>
            <person name="Pearson M."/>
            <person name="Roberts A."/>
            <person name="Saif S."/>
            <person name="Shea T."/>
            <person name="Shenoy N."/>
            <person name="Sisk P."/>
            <person name="Stolte C."/>
            <person name="Sykes S."/>
            <person name="White J."/>
            <person name="Yandava C."/>
            <person name="Burger G."/>
            <person name="Gray M.W."/>
            <person name="Holland P.W.H."/>
            <person name="King N."/>
            <person name="Lang F.B.F."/>
            <person name="Roger A.J."/>
            <person name="Ruiz-Trillo I."/>
            <person name="Haas B."/>
            <person name="Nusbaum C."/>
            <person name="Birren B."/>
        </authorList>
    </citation>
    <scope>NUCLEOTIDE SEQUENCE [LARGE SCALE GENOMIC DNA]</scope>
    <source>
        <strain evidence="7 8">JP610</strain>
    </source>
</reference>
<evidence type="ECO:0000313" key="7">
    <source>
        <dbReference type="EMBL" id="KNC74841.1"/>
    </source>
</evidence>
<dbReference type="Proteomes" id="UP000054560">
    <property type="component" value="Unassembled WGS sequence"/>
</dbReference>
<dbReference type="GO" id="GO:0000139">
    <property type="term" value="C:Golgi membrane"/>
    <property type="evidence" value="ECO:0007669"/>
    <property type="project" value="InterPro"/>
</dbReference>
<dbReference type="EMBL" id="KQ244041">
    <property type="protein sequence ID" value="KNC74841.1"/>
    <property type="molecule type" value="Genomic_DNA"/>
</dbReference>
<evidence type="ECO:0000256" key="5">
    <source>
        <dbReference type="SAM" id="Phobius"/>
    </source>
</evidence>
<keyword evidence="8" id="KW-1185">Reference proteome</keyword>
<dbReference type="AlphaFoldDB" id="A0A0L0FEC7"/>
<feature type="transmembrane region" description="Helical" evidence="5">
    <location>
        <begin position="119"/>
        <end position="138"/>
    </location>
</feature>
<dbReference type="OrthoDB" id="408493at2759"/>
<dbReference type="Pfam" id="PF04142">
    <property type="entry name" value="Nuc_sug_transp"/>
    <property type="match status" value="1"/>
</dbReference>
<organism evidence="7 8">
    <name type="scientific">Sphaeroforma arctica JP610</name>
    <dbReference type="NCBI Taxonomy" id="667725"/>
    <lineage>
        <taxon>Eukaryota</taxon>
        <taxon>Ichthyosporea</taxon>
        <taxon>Ichthyophonida</taxon>
        <taxon>Sphaeroforma</taxon>
    </lineage>
</organism>
<dbReference type="RefSeq" id="XP_014148743.1">
    <property type="nucleotide sequence ID" value="XM_014293268.1"/>
</dbReference>
<dbReference type="PANTHER" id="PTHR10231">
    <property type="entry name" value="NUCLEOTIDE-SUGAR TRANSMEMBRANE TRANSPORTER"/>
    <property type="match status" value="1"/>
</dbReference>
<feature type="chain" id="PRO_5005538676" description="EamA domain-containing protein" evidence="6">
    <location>
        <begin position="23"/>
        <end position="206"/>
    </location>
</feature>
<accession>A0A0L0FEC7</accession>
<dbReference type="eggNOG" id="KOG2234">
    <property type="taxonomic scope" value="Eukaryota"/>
</dbReference>
<evidence type="ECO:0000256" key="1">
    <source>
        <dbReference type="ARBA" id="ARBA00004141"/>
    </source>
</evidence>
<feature type="transmembrane region" description="Helical" evidence="5">
    <location>
        <begin position="52"/>
        <end position="70"/>
    </location>
</feature>
<keyword evidence="6" id="KW-0732">Signal</keyword>
<evidence type="ECO:0000256" key="2">
    <source>
        <dbReference type="ARBA" id="ARBA00022692"/>
    </source>
</evidence>
<evidence type="ECO:0000256" key="3">
    <source>
        <dbReference type="ARBA" id="ARBA00022989"/>
    </source>
</evidence>
<gene>
    <name evidence="7" type="ORF">SARC_12619</name>
</gene>
<sequence>MGALGLLGLAAFILTLDNDSDSLDTVPGVQSNAYMWIRDLHPLLAGVSDTHVGLMCCFAASAMSGVAAALTQKALQSDRRNSYMYTIELAFFTIVALTTKTLMQVEDKSSVHDLVLKGWTLSAMIPVAVNAAGGICVGQVTKLAGGVRKSFSIVMGIILTAILDYVLLGIPLSMHVTIAVPLVGTSLVLHSRHPPSRSDRIAKKIQ</sequence>
<evidence type="ECO:0008006" key="9">
    <source>
        <dbReference type="Google" id="ProtNLM"/>
    </source>
</evidence>
<protein>
    <recommendedName>
        <fullName evidence="9">EamA domain-containing protein</fullName>
    </recommendedName>
</protein>
<keyword evidence="3 5" id="KW-1133">Transmembrane helix</keyword>
<name>A0A0L0FEC7_9EUKA</name>
<evidence type="ECO:0000313" key="8">
    <source>
        <dbReference type="Proteomes" id="UP000054560"/>
    </source>
</evidence>
<keyword evidence="2 5" id="KW-0812">Transmembrane</keyword>
<proteinExistence type="predicted"/>
<evidence type="ECO:0000256" key="4">
    <source>
        <dbReference type="ARBA" id="ARBA00023136"/>
    </source>
</evidence>
<feature type="signal peptide" evidence="6">
    <location>
        <begin position="1"/>
        <end position="22"/>
    </location>
</feature>